<dbReference type="CDD" id="cd01347">
    <property type="entry name" value="ligand_gated_channel"/>
    <property type="match status" value="1"/>
</dbReference>
<keyword evidence="4 10" id="KW-0812">Transmembrane</keyword>
<dbReference type="InterPro" id="IPR037066">
    <property type="entry name" value="Plug_dom_sf"/>
</dbReference>
<dbReference type="Pfam" id="PF00593">
    <property type="entry name" value="TonB_dep_Rec_b-barrel"/>
    <property type="match status" value="1"/>
</dbReference>
<keyword evidence="5 12" id="KW-0732">Signal</keyword>
<evidence type="ECO:0000256" key="10">
    <source>
        <dbReference type="PROSITE-ProRule" id="PRU01360"/>
    </source>
</evidence>
<feature type="domain" description="TonB-dependent receptor-like beta-barrel" evidence="13">
    <location>
        <begin position="214"/>
        <end position="586"/>
    </location>
</feature>
<keyword evidence="3 10" id="KW-1134">Transmembrane beta strand</keyword>
<evidence type="ECO:0000313" key="16">
    <source>
        <dbReference type="Proteomes" id="UP000001962"/>
    </source>
</evidence>
<reference evidence="16" key="1">
    <citation type="submission" date="2006-08" db="EMBL/GenBank/DDBJ databases">
        <title>Complete sequence of Alkalilimnicola ehrilichei MLHE-1.</title>
        <authorList>
            <person name="Copeland A."/>
            <person name="Lucas S."/>
            <person name="Lapidus A."/>
            <person name="Barry K."/>
            <person name="Detter J.C."/>
            <person name="Glavina del Rio T."/>
            <person name="Hammon N."/>
            <person name="Israni S."/>
            <person name="Dalin E."/>
            <person name="Tice H."/>
            <person name="Pitluck S."/>
            <person name="Sims D."/>
            <person name="Brettin T."/>
            <person name="Bruce D."/>
            <person name="Han C."/>
            <person name="Tapia R."/>
            <person name="Gilna P."/>
            <person name="Schmutz J."/>
            <person name="Larimer F."/>
            <person name="Land M."/>
            <person name="Hauser L."/>
            <person name="Kyrpides N."/>
            <person name="Mikhailova N."/>
            <person name="Oremland R.S."/>
            <person name="Hoeft S.E."/>
            <person name="Switzer-Blum J."/>
            <person name="Kulp T."/>
            <person name="King G."/>
            <person name="Tabita R."/>
            <person name="Witte B."/>
            <person name="Santini J.M."/>
            <person name="Basu P."/>
            <person name="Hollibaugh J.T."/>
            <person name="Xie G."/>
            <person name="Stolz J.F."/>
            <person name="Richardson P."/>
        </authorList>
    </citation>
    <scope>NUCLEOTIDE SEQUENCE [LARGE SCALE GENOMIC DNA]</scope>
    <source>
        <strain evidence="16">ATCC BAA-1101 / DSM 17681 / MLHE-1</strain>
    </source>
</reference>
<keyword evidence="8 10" id="KW-0472">Membrane</keyword>
<dbReference type="AlphaFoldDB" id="Q0A4T2"/>
<evidence type="ECO:0000259" key="14">
    <source>
        <dbReference type="Pfam" id="PF07715"/>
    </source>
</evidence>
<name>Q0A4T2_ALKEH</name>
<dbReference type="InterPro" id="IPR039426">
    <property type="entry name" value="TonB-dep_rcpt-like"/>
</dbReference>
<sequence length="619" mass="67952">MSRYAPLVATAASLFVVATLVPAIAQADSAEARPLSPIVVTPARTAQTVNESLSSVTVIDREEIDRQQPKQFTDLLAGRAGVTVSSNGPFGKASSVRLRGADSGHTVLLIDGVRMGSATLGGASWQVLPLSEIERVEVVRGPRSAIYGADAIGGVVQIFTREGREGPPRVNAFAGAGSFGTHEYGAGVAGGTADTRYRLSGSHFHTDGIDVQDGVGDDDDDGYRNSSLSGKVSHRLSNGWELFANGLRSEGRSEFDRRDFFGNDESAHHDFVHQATRIGARGDVTDRWHTELSIAHARDEQDTYYEGELDARHDTKRDQAHWLNDFVLTRTITWTAGLDWQEERVSGTTDYDETSRYNQAAYQVLAGRFGRHNVSGSLRYDDNQAYGSHTTGQLAWGYEIDDRLQGRLSYGTAFNAPTLNDLYWPGSGNPDLQPEESATAEAGLRYAGGAFYWDAALFRTEVDDLIEWAPVNGQWMPDNVDEARITGLELEGGYHQGPWRLRASGTFLDTEDKGTGRELRRRPNHTVRLDVDRELGAWAFGATALARGRSFNDKANDDRLAGHGLLHLRASYAIDPHWTVRAKLDNALDKDYATARDGSNEVDYNQPDRAVFVSIHYAQ</sequence>
<proteinExistence type="inferred from homology"/>
<evidence type="ECO:0000256" key="12">
    <source>
        <dbReference type="SAM" id="SignalP"/>
    </source>
</evidence>
<dbReference type="eggNOG" id="COG4206">
    <property type="taxonomic scope" value="Bacteria"/>
</dbReference>
<organism evidence="15 16">
    <name type="scientific">Alkalilimnicola ehrlichii (strain ATCC BAA-1101 / DSM 17681 / MLHE-1)</name>
    <dbReference type="NCBI Taxonomy" id="187272"/>
    <lineage>
        <taxon>Bacteria</taxon>
        <taxon>Pseudomonadati</taxon>
        <taxon>Pseudomonadota</taxon>
        <taxon>Gammaproteobacteria</taxon>
        <taxon>Chromatiales</taxon>
        <taxon>Ectothiorhodospiraceae</taxon>
        <taxon>Alkalilimnicola</taxon>
    </lineage>
</organism>
<evidence type="ECO:0000313" key="15">
    <source>
        <dbReference type="EMBL" id="ABI58155.1"/>
    </source>
</evidence>
<evidence type="ECO:0000256" key="8">
    <source>
        <dbReference type="ARBA" id="ARBA00023136"/>
    </source>
</evidence>
<keyword evidence="7 11" id="KW-0798">TonB box</keyword>
<dbReference type="GO" id="GO:0009279">
    <property type="term" value="C:cell outer membrane"/>
    <property type="evidence" value="ECO:0007669"/>
    <property type="project" value="UniProtKB-SubCell"/>
</dbReference>
<comment type="subcellular location">
    <subcellularLocation>
        <location evidence="1 10">Cell outer membrane</location>
        <topology evidence="1 10">Multi-pass membrane protein</topology>
    </subcellularLocation>
</comment>
<dbReference type="OrthoDB" id="9815954at2"/>
<dbReference type="PANTHER" id="PTHR30069">
    <property type="entry name" value="TONB-DEPENDENT OUTER MEMBRANE RECEPTOR"/>
    <property type="match status" value="1"/>
</dbReference>
<dbReference type="EMBL" id="CP000453">
    <property type="protein sequence ID" value="ABI58155.1"/>
    <property type="molecule type" value="Genomic_DNA"/>
</dbReference>
<keyword evidence="9 10" id="KW-0998">Cell outer membrane</keyword>
<evidence type="ECO:0000256" key="2">
    <source>
        <dbReference type="ARBA" id="ARBA00022448"/>
    </source>
</evidence>
<dbReference type="Gene3D" id="2.170.130.10">
    <property type="entry name" value="TonB-dependent receptor, plug domain"/>
    <property type="match status" value="1"/>
</dbReference>
<dbReference type="Gene3D" id="2.40.170.20">
    <property type="entry name" value="TonB-dependent receptor, beta-barrel domain"/>
    <property type="match status" value="1"/>
</dbReference>
<evidence type="ECO:0000256" key="6">
    <source>
        <dbReference type="ARBA" id="ARBA00023065"/>
    </source>
</evidence>
<dbReference type="InterPro" id="IPR012910">
    <property type="entry name" value="Plug_dom"/>
</dbReference>
<evidence type="ECO:0000256" key="3">
    <source>
        <dbReference type="ARBA" id="ARBA00022452"/>
    </source>
</evidence>
<dbReference type="GO" id="GO:0006811">
    <property type="term" value="P:monoatomic ion transport"/>
    <property type="evidence" value="ECO:0007669"/>
    <property type="project" value="UniProtKB-KW"/>
</dbReference>
<dbReference type="KEGG" id="aeh:Mlg_2815"/>
<protein>
    <submittedName>
        <fullName evidence="15">TonB-dependent receptor</fullName>
    </submittedName>
</protein>
<feature type="signal peptide" evidence="12">
    <location>
        <begin position="1"/>
        <end position="27"/>
    </location>
</feature>
<dbReference type="Proteomes" id="UP000001962">
    <property type="component" value="Chromosome"/>
</dbReference>
<dbReference type="PANTHER" id="PTHR30069:SF53">
    <property type="entry name" value="COLICIN I RECEPTOR-RELATED"/>
    <property type="match status" value="1"/>
</dbReference>
<dbReference type="SUPFAM" id="SSF56935">
    <property type="entry name" value="Porins"/>
    <property type="match status" value="1"/>
</dbReference>
<keyword evidence="6" id="KW-0406">Ion transport</keyword>
<dbReference type="GO" id="GO:0015889">
    <property type="term" value="P:cobalamin transport"/>
    <property type="evidence" value="ECO:0007669"/>
    <property type="project" value="TreeGrafter"/>
</dbReference>
<evidence type="ECO:0000256" key="5">
    <source>
        <dbReference type="ARBA" id="ARBA00022729"/>
    </source>
</evidence>
<keyword evidence="2 10" id="KW-0813">Transport</keyword>
<evidence type="ECO:0000256" key="11">
    <source>
        <dbReference type="RuleBase" id="RU003357"/>
    </source>
</evidence>
<comment type="similarity">
    <text evidence="10 11">Belongs to the TonB-dependent receptor family.</text>
</comment>
<feature type="domain" description="TonB-dependent receptor plug" evidence="14">
    <location>
        <begin position="50"/>
        <end position="155"/>
    </location>
</feature>
<evidence type="ECO:0000256" key="7">
    <source>
        <dbReference type="ARBA" id="ARBA00023077"/>
    </source>
</evidence>
<evidence type="ECO:0000259" key="13">
    <source>
        <dbReference type="Pfam" id="PF00593"/>
    </source>
</evidence>
<accession>Q0A4T2</accession>
<dbReference type="HOGENOM" id="CLU_008287_18_5_6"/>
<evidence type="ECO:0000256" key="4">
    <source>
        <dbReference type="ARBA" id="ARBA00022692"/>
    </source>
</evidence>
<dbReference type="Pfam" id="PF07715">
    <property type="entry name" value="Plug"/>
    <property type="match status" value="1"/>
</dbReference>
<feature type="chain" id="PRO_5004167819" evidence="12">
    <location>
        <begin position="28"/>
        <end position="619"/>
    </location>
</feature>
<gene>
    <name evidence="15" type="ordered locus">Mlg_2815</name>
</gene>
<keyword evidence="15" id="KW-0675">Receptor</keyword>
<keyword evidence="16" id="KW-1185">Reference proteome</keyword>
<dbReference type="InterPro" id="IPR000531">
    <property type="entry name" value="Beta-barrel_TonB"/>
</dbReference>
<evidence type="ECO:0000256" key="9">
    <source>
        <dbReference type="ARBA" id="ARBA00023237"/>
    </source>
</evidence>
<evidence type="ECO:0000256" key="1">
    <source>
        <dbReference type="ARBA" id="ARBA00004571"/>
    </source>
</evidence>
<dbReference type="PROSITE" id="PS52016">
    <property type="entry name" value="TONB_DEPENDENT_REC_3"/>
    <property type="match status" value="1"/>
</dbReference>
<dbReference type="InterPro" id="IPR036942">
    <property type="entry name" value="Beta-barrel_TonB_sf"/>
</dbReference>